<dbReference type="Proteomes" id="UP000640274">
    <property type="component" value="Unassembled WGS sequence"/>
</dbReference>
<accession>A0A934J3C4</accession>
<reference evidence="1" key="1">
    <citation type="submission" date="2020-12" db="EMBL/GenBank/DDBJ databases">
        <authorList>
            <person name="Huq M.A."/>
        </authorList>
    </citation>
    <scope>NUCLEOTIDE SEQUENCE</scope>
    <source>
        <strain evidence="1">MAHUQ-46</strain>
    </source>
</reference>
<evidence type="ECO:0008006" key="3">
    <source>
        <dbReference type="Google" id="ProtNLM"/>
    </source>
</evidence>
<evidence type="ECO:0000313" key="1">
    <source>
        <dbReference type="EMBL" id="MBJ6360723.1"/>
    </source>
</evidence>
<dbReference type="AlphaFoldDB" id="A0A934J3C4"/>
<evidence type="ECO:0000313" key="2">
    <source>
        <dbReference type="Proteomes" id="UP000640274"/>
    </source>
</evidence>
<dbReference type="RefSeq" id="WP_199018274.1">
    <property type="nucleotide sequence ID" value="NZ_JAELUP010000013.1"/>
</dbReference>
<dbReference type="InterPro" id="IPR019646">
    <property type="entry name" value="Aminoglyc_AdlTrfase"/>
</dbReference>
<dbReference type="Pfam" id="PF10706">
    <property type="entry name" value="Aminoglyc_resit"/>
    <property type="match status" value="1"/>
</dbReference>
<protein>
    <recommendedName>
        <fullName evidence="3">Amino acid transporter</fullName>
    </recommendedName>
</protein>
<gene>
    <name evidence="1" type="ORF">JFN88_05230</name>
</gene>
<organism evidence="1 2">
    <name type="scientific">Paenibacillus roseus</name>
    <dbReference type="NCBI Taxonomy" id="2798579"/>
    <lineage>
        <taxon>Bacteria</taxon>
        <taxon>Bacillati</taxon>
        <taxon>Bacillota</taxon>
        <taxon>Bacilli</taxon>
        <taxon>Bacillales</taxon>
        <taxon>Paenibacillaceae</taxon>
        <taxon>Paenibacillus</taxon>
    </lineage>
</organism>
<dbReference type="EMBL" id="JAELUP010000013">
    <property type="protein sequence ID" value="MBJ6360723.1"/>
    <property type="molecule type" value="Genomic_DNA"/>
</dbReference>
<dbReference type="Gene3D" id="3.30.460.40">
    <property type="match status" value="1"/>
</dbReference>
<proteinExistence type="predicted"/>
<keyword evidence="2" id="KW-1185">Reference proteome</keyword>
<comment type="caution">
    <text evidence="1">The sequence shown here is derived from an EMBL/GenBank/DDBJ whole genome shotgun (WGS) entry which is preliminary data.</text>
</comment>
<name>A0A934J3C4_9BACL</name>
<sequence length="202" mass="23564">MRKDYDNWNPLSVDEMVAIMDSIPVTWCFAGGWALDLYIGRQTREHGDIDIVLFHDEQATMLDGLAKNWRIYKADQGELSNWEPGEALTTVKDVWVSKDEHSPFTFQLMLVDRKDGAWIYHRERTIQRPEKDIIAMTSEGIPYLKPEIQLLYKGGSSEIREKDHRDFQNVLPLLTLEEREWLKNALDRQFPGGHVWMAVMGQ</sequence>